<feature type="region of interest" description="Disordered" evidence="4">
    <location>
        <begin position="66"/>
        <end position="89"/>
    </location>
</feature>
<name>A0ABS4V7W5_9ACTN</name>
<proteinExistence type="predicted"/>
<dbReference type="RefSeq" id="WP_056797487.1">
    <property type="nucleotide sequence ID" value="NZ_BMWJ01000019.1"/>
</dbReference>
<evidence type="ECO:0000256" key="2">
    <source>
        <dbReference type="ARBA" id="ARBA00023125"/>
    </source>
</evidence>
<evidence type="ECO:0000313" key="6">
    <source>
        <dbReference type="EMBL" id="MBP2360003.1"/>
    </source>
</evidence>
<feature type="domain" description="HTH gntR-type" evidence="5">
    <location>
        <begin position="6"/>
        <end position="75"/>
    </location>
</feature>
<evidence type="ECO:0000256" key="4">
    <source>
        <dbReference type="SAM" id="MobiDB-lite"/>
    </source>
</evidence>
<dbReference type="InterPro" id="IPR036390">
    <property type="entry name" value="WH_DNA-bd_sf"/>
</dbReference>
<dbReference type="Pfam" id="PF00392">
    <property type="entry name" value="GntR"/>
    <property type="match status" value="1"/>
</dbReference>
<evidence type="ECO:0000256" key="3">
    <source>
        <dbReference type="ARBA" id="ARBA00023163"/>
    </source>
</evidence>
<dbReference type="InterPro" id="IPR036388">
    <property type="entry name" value="WH-like_DNA-bd_sf"/>
</dbReference>
<dbReference type="GeneID" id="97343898"/>
<dbReference type="PRINTS" id="PR00035">
    <property type="entry name" value="HTHGNTR"/>
</dbReference>
<evidence type="ECO:0000256" key="1">
    <source>
        <dbReference type="ARBA" id="ARBA00023015"/>
    </source>
</evidence>
<accession>A0ABS4V7W5</accession>
<dbReference type="CDD" id="cd07377">
    <property type="entry name" value="WHTH_GntR"/>
    <property type="match status" value="1"/>
</dbReference>
<keyword evidence="2" id="KW-0238">DNA-binding</keyword>
<dbReference type="EMBL" id="JAGINS010000001">
    <property type="protein sequence ID" value="MBP2360003.1"/>
    <property type="molecule type" value="Genomic_DNA"/>
</dbReference>
<evidence type="ECO:0000259" key="5">
    <source>
        <dbReference type="PROSITE" id="PS50949"/>
    </source>
</evidence>
<organism evidence="6 7">
    <name type="scientific">Streptomyces clavifer</name>
    <dbReference type="NCBI Taxonomy" id="68188"/>
    <lineage>
        <taxon>Bacteria</taxon>
        <taxon>Bacillati</taxon>
        <taxon>Actinomycetota</taxon>
        <taxon>Actinomycetes</taxon>
        <taxon>Kitasatosporales</taxon>
        <taxon>Streptomycetaceae</taxon>
        <taxon>Streptomyces</taxon>
    </lineage>
</organism>
<comment type="caution">
    <text evidence="6">The sequence shown here is derived from an EMBL/GenBank/DDBJ whole genome shotgun (WGS) entry which is preliminary data.</text>
</comment>
<reference evidence="6 7" key="1">
    <citation type="submission" date="2021-03" db="EMBL/GenBank/DDBJ databases">
        <title>Sequencing the genomes of 1000 actinobacteria strains.</title>
        <authorList>
            <person name="Klenk H.-P."/>
        </authorList>
    </citation>
    <scope>NUCLEOTIDE SEQUENCE [LARGE SCALE GENOMIC DNA]</scope>
    <source>
        <strain evidence="6 7">DSM 40843</strain>
    </source>
</reference>
<dbReference type="Gene3D" id="1.10.10.10">
    <property type="entry name" value="Winged helix-like DNA-binding domain superfamily/Winged helix DNA-binding domain"/>
    <property type="match status" value="1"/>
</dbReference>
<dbReference type="SMART" id="SM00345">
    <property type="entry name" value="HTH_GNTR"/>
    <property type="match status" value="1"/>
</dbReference>
<keyword evidence="7" id="KW-1185">Reference proteome</keyword>
<dbReference type="PANTHER" id="PTHR43537:SF24">
    <property type="entry name" value="GLUCONATE OPERON TRANSCRIPTIONAL REPRESSOR"/>
    <property type="match status" value="1"/>
</dbReference>
<gene>
    <name evidence="6" type="ORF">JOF59_002403</name>
</gene>
<keyword evidence="1" id="KW-0805">Transcription regulation</keyword>
<dbReference type="Proteomes" id="UP001519311">
    <property type="component" value="Unassembled WGS sequence"/>
</dbReference>
<dbReference type="PANTHER" id="PTHR43537">
    <property type="entry name" value="TRANSCRIPTIONAL REGULATOR, GNTR FAMILY"/>
    <property type="match status" value="1"/>
</dbReference>
<evidence type="ECO:0000313" key="7">
    <source>
        <dbReference type="Proteomes" id="UP001519311"/>
    </source>
</evidence>
<dbReference type="SUPFAM" id="SSF46785">
    <property type="entry name" value="Winged helix' DNA-binding domain"/>
    <property type="match status" value="1"/>
</dbReference>
<protein>
    <recommendedName>
        <fullName evidence="5">HTH gntR-type domain-containing protein</fullName>
    </recommendedName>
</protein>
<keyword evidence="3" id="KW-0804">Transcription</keyword>
<sequence>MNGTRKPSAEEVADVLRARIRAGTLKAGDQMPTQARLVKEFGVERGAIRRAVERLKGEGLLTAVTRGAPPRIAAPSSADDEAAADGPQQTAAGLGPKILAAFEVPDVRIDALCLTAESLALALAEPLQRIRSGRLAPRSVKVRILLPGRHLDLAFPRPADDSEDAAQVHERWLHLRNIQGGALRHNLLAMRSTRDLDVEVTFKALPFTPPVKIYLLNEAEVLFAYYTVTRREEQIAGSPVELFDVLGSDSTLFPFTVDGGVRDEAFVAQSAQWFEGIWTTVATDLHLEP</sequence>
<dbReference type="InterPro" id="IPR000524">
    <property type="entry name" value="Tscrpt_reg_HTH_GntR"/>
</dbReference>
<dbReference type="PROSITE" id="PS50949">
    <property type="entry name" value="HTH_GNTR"/>
    <property type="match status" value="1"/>
</dbReference>